<dbReference type="RefSeq" id="WP_229743760.1">
    <property type="nucleotide sequence ID" value="NZ_BMJQ01000008.1"/>
</dbReference>
<dbReference type="InterPro" id="IPR050584">
    <property type="entry name" value="Cholesterol_7-desaturase"/>
</dbReference>
<dbReference type="Gene3D" id="3.90.380.10">
    <property type="entry name" value="Naphthalene 1,2-dioxygenase Alpha Subunit, Chain A, domain 1"/>
    <property type="match status" value="1"/>
</dbReference>
<organism evidence="7 8">
    <name type="scientific">Aliidongia dinghuensis</name>
    <dbReference type="NCBI Taxonomy" id="1867774"/>
    <lineage>
        <taxon>Bacteria</taxon>
        <taxon>Pseudomonadati</taxon>
        <taxon>Pseudomonadota</taxon>
        <taxon>Alphaproteobacteria</taxon>
        <taxon>Rhodospirillales</taxon>
        <taxon>Dongiaceae</taxon>
        <taxon>Aliidongia</taxon>
    </lineage>
</organism>
<keyword evidence="2" id="KW-0479">Metal-binding</keyword>
<evidence type="ECO:0000259" key="6">
    <source>
        <dbReference type="PROSITE" id="PS51296"/>
    </source>
</evidence>
<proteinExistence type="predicted"/>
<dbReference type="PROSITE" id="PS51296">
    <property type="entry name" value="RIESKE"/>
    <property type="match status" value="1"/>
</dbReference>
<gene>
    <name evidence="7" type="ORF">GCM10011611_32890</name>
</gene>
<dbReference type="InterPro" id="IPR017941">
    <property type="entry name" value="Rieske_2Fe-2S"/>
</dbReference>
<protein>
    <submittedName>
        <fullName evidence="7">(2Fe-2S)-binding protein</fullName>
    </submittedName>
</protein>
<dbReference type="GO" id="GO:0016491">
    <property type="term" value="F:oxidoreductase activity"/>
    <property type="evidence" value="ECO:0007669"/>
    <property type="project" value="UniProtKB-KW"/>
</dbReference>
<evidence type="ECO:0000313" key="7">
    <source>
        <dbReference type="EMBL" id="GGF24272.1"/>
    </source>
</evidence>
<reference evidence="7" key="1">
    <citation type="journal article" date="2014" name="Int. J. Syst. Evol. Microbiol.">
        <title>Complete genome sequence of Corynebacterium casei LMG S-19264T (=DSM 44701T), isolated from a smear-ripened cheese.</title>
        <authorList>
            <consortium name="US DOE Joint Genome Institute (JGI-PGF)"/>
            <person name="Walter F."/>
            <person name="Albersmeier A."/>
            <person name="Kalinowski J."/>
            <person name="Ruckert C."/>
        </authorList>
    </citation>
    <scope>NUCLEOTIDE SEQUENCE</scope>
    <source>
        <strain evidence="7">CGMCC 1.15725</strain>
    </source>
</reference>
<dbReference type="AlphaFoldDB" id="A0A8J2YVM1"/>
<dbReference type="PANTHER" id="PTHR21266">
    <property type="entry name" value="IRON-SULFUR DOMAIN CONTAINING PROTEIN"/>
    <property type="match status" value="1"/>
</dbReference>
<dbReference type="Proteomes" id="UP000646365">
    <property type="component" value="Unassembled WGS sequence"/>
</dbReference>
<dbReference type="GO" id="GO:0051537">
    <property type="term" value="F:2 iron, 2 sulfur cluster binding"/>
    <property type="evidence" value="ECO:0007669"/>
    <property type="project" value="UniProtKB-KW"/>
</dbReference>
<keyword evidence="4" id="KW-0408">Iron</keyword>
<dbReference type="Pfam" id="PF00355">
    <property type="entry name" value="Rieske"/>
    <property type="match status" value="1"/>
</dbReference>
<dbReference type="CDD" id="cd03469">
    <property type="entry name" value="Rieske_RO_Alpha_N"/>
    <property type="match status" value="1"/>
</dbReference>
<dbReference type="PANTHER" id="PTHR21266:SF60">
    <property type="entry name" value="3-KETOSTEROID-9-ALPHA-MONOOXYGENASE, OXYGENASE COMPONENT"/>
    <property type="match status" value="1"/>
</dbReference>
<dbReference type="Gene3D" id="2.102.10.10">
    <property type="entry name" value="Rieske [2Fe-2S] iron-sulphur domain"/>
    <property type="match status" value="1"/>
</dbReference>
<keyword evidence="8" id="KW-1185">Reference proteome</keyword>
<dbReference type="GO" id="GO:0046872">
    <property type="term" value="F:metal ion binding"/>
    <property type="evidence" value="ECO:0007669"/>
    <property type="project" value="UniProtKB-KW"/>
</dbReference>
<evidence type="ECO:0000256" key="4">
    <source>
        <dbReference type="ARBA" id="ARBA00023004"/>
    </source>
</evidence>
<dbReference type="SUPFAM" id="SSF55961">
    <property type="entry name" value="Bet v1-like"/>
    <property type="match status" value="1"/>
</dbReference>
<sequence>MDAQSTPPLRDAWYYALPSERLKKGDMVPKNLLGEPVIIGRDKEGKAFALVDICPHRGIPLRFGKFDGCEIECCYHGWRFAPSGVCTDIPTLIDEQKPELTKVKVRSYPVQEVQGGIWIFFGDKPETAPPVPVLPGLEGHEPKMVVTMMFDGSIDHSVVGLVDPAHATFIHKAWFWRSPKSIRNKAKKFAPSPFGFTMVRHPPSANSRAYKLLNFLLGKPEGTEIVFQLPGVRYEHIRVGGHIMCHLTTLTPITEFETEINHSVFWTAPILTLLRPLFWPFARTFLRQDRDVISQQQEGLKHNPQLLLLGDPDVQARWYFRLKNEFVRAQEENRPFVNPIKERTLQWRS</sequence>
<feature type="domain" description="Rieske" evidence="6">
    <location>
        <begin position="14"/>
        <end position="119"/>
    </location>
</feature>
<keyword evidence="1" id="KW-0001">2Fe-2S</keyword>
<accession>A0A8J2YVM1</accession>
<evidence type="ECO:0000256" key="2">
    <source>
        <dbReference type="ARBA" id="ARBA00022723"/>
    </source>
</evidence>
<evidence type="ECO:0000256" key="3">
    <source>
        <dbReference type="ARBA" id="ARBA00023002"/>
    </source>
</evidence>
<dbReference type="InterPro" id="IPR036922">
    <property type="entry name" value="Rieske_2Fe-2S_sf"/>
</dbReference>
<evidence type="ECO:0000256" key="1">
    <source>
        <dbReference type="ARBA" id="ARBA00022714"/>
    </source>
</evidence>
<keyword evidence="5" id="KW-0411">Iron-sulfur</keyword>
<reference evidence="7" key="2">
    <citation type="submission" date="2020-09" db="EMBL/GenBank/DDBJ databases">
        <authorList>
            <person name="Sun Q."/>
            <person name="Zhou Y."/>
        </authorList>
    </citation>
    <scope>NUCLEOTIDE SEQUENCE</scope>
    <source>
        <strain evidence="7">CGMCC 1.15725</strain>
    </source>
</reference>
<dbReference type="EMBL" id="BMJQ01000008">
    <property type="protein sequence ID" value="GGF24272.1"/>
    <property type="molecule type" value="Genomic_DNA"/>
</dbReference>
<evidence type="ECO:0000256" key="5">
    <source>
        <dbReference type="ARBA" id="ARBA00023014"/>
    </source>
</evidence>
<comment type="caution">
    <text evidence="7">The sequence shown here is derived from an EMBL/GenBank/DDBJ whole genome shotgun (WGS) entry which is preliminary data.</text>
</comment>
<name>A0A8J2YVM1_9PROT</name>
<evidence type="ECO:0000313" key="8">
    <source>
        <dbReference type="Proteomes" id="UP000646365"/>
    </source>
</evidence>
<dbReference type="SUPFAM" id="SSF50022">
    <property type="entry name" value="ISP domain"/>
    <property type="match status" value="1"/>
</dbReference>
<keyword evidence="3" id="KW-0560">Oxidoreductase</keyword>